<accession>A0ACC3SMN6</accession>
<sequence>MDPMGLGCLFATHWLPSSANRHAHVSASMTIKCSLAIACRFHSLWLGKRLRPWTRRLSEEPNVTVLVIEGGNNDEHDPRVYDVRTYGEAFVSDLDYNLTSTPISWRNGTQLPMVAGKTLGGSGSINGASWTKGPKSQYDLLPVLTGDKSWGWEGLNEYMLGAENFNVPTPRRLPKARSGNRNTTATEAVLRYPGQPAWS</sequence>
<evidence type="ECO:0000313" key="1">
    <source>
        <dbReference type="EMBL" id="KAK8219939.1"/>
    </source>
</evidence>
<proteinExistence type="predicted"/>
<gene>
    <name evidence="1" type="ORF">M8818_000354</name>
</gene>
<keyword evidence="2" id="KW-1185">Reference proteome</keyword>
<reference evidence="1" key="1">
    <citation type="submission" date="2024-02" db="EMBL/GenBank/DDBJ databases">
        <title>Metagenome Assembled Genome of Zalaria obscura JY119.</title>
        <authorList>
            <person name="Vighnesh L."/>
            <person name="Jagadeeshwari U."/>
            <person name="Venkata Ramana C."/>
            <person name="Sasikala C."/>
        </authorList>
    </citation>
    <scope>NUCLEOTIDE SEQUENCE</scope>
    <source>
        <strain evidence="1">JY119</strain>
    </source>
</reference>
<organism evidence="1 2">
    <name type="scientific">Zalaria obscura</name>
    <dbReference type="NCBI Taxonomy" id="2024903"/>
    <lineage>
        <taxon>Eukaryota</taxon>
        <taxon>Fungi</taxon>
        <taxon>Dikarya</taxon>
        <taxon>Ascomycota</taxon>
        <taxon>Pezizomycotina</taxon>
        <taxon>Dothideomycetes</taxon>
        <taxon>Dothideomycetidae</taxon>
        <taxon>Dothideales</taxon>
        <taxon>Zalariaceae</taxon>
        <taxon>Zalaria</taxon>
    </lineage>
</organism>
<evidence type="ECO:0000313" key="2">
    <source>
        <dbReference type="Proteomes" id="UP001320706"/>
    </source>
</evidence>
<protein>
    <submittedName>
        <fullName evidence="1">Uncharacterized protein</fullName>
    </submittedName>
</protein>
<comment type="caution">
    <text evidence="1">The sequence shown here is derived from an EMBL/GenBank/DDBJ whole genome shotgun (WGS) entry which is preliminary data.</text>
</comment>
<dbReference type="Proteomes" id="UP001320706">
    <property type="component" value="Unassembled WGS sequence"/>
</dbReference>
<name>A0ACC3SMN6_9PEZI</name>
<dbReference type="EMBL" id="JAMKPW020000002">
    <property type="protein sequence ID" value="KAK8219939.1"/>
    <property type="molecule type" value="Genomic_DNA"/>
</dbReference>